<accession>A0A2P5C5K6</accession>
<proteinExistence type="predicted"/>
<dbReference type="AlphaFoldDB" id="A0A2P5C5K6"/>
<keyword evidence="2" id="KW-1185">Reference proteome</keyword>
<sequence length="201" mass="21411">MAYGGGRRRLMENSGRISVQAVTDSSALTSYKRVSNSDGRDFWNELLSDFNLNGSSNSNLNSDSIILGKNSFVCDASNQVHEIAVRKEVIFGPDVSQQVKDGLPTIGLVVVGLEGRRKTTILMDKDDLGPTGVSNKNSDDTLCSNFSRVTTPTSVGFENVFISPPLTSTCFPPPSSTTMLSEVVFNAGSGGSAVKGPKSKH</sequence>
<evidence type="ECO:0000313" key="2">
    <source>
        <dbReference type="Proteomes" id="UP000237000"/>
    </source>
</evidence>
<reference evidence="2" key="1">
    <citation type="submission" date="2016-06" db="EMBL/GenBank/DDBJ databases">
        <title>Parallel loss of symbiosis genes in relatives of nitrogen-fixing non-legume Parasponia.</title>
        <authorList>
            <person name="Van Velzen R."/>
            <person name="Holmer R."/>
            <person name="Bu F."/>
            <person name="Rutten L."/>
            <person name="Van Zeijl A."/>
            <person name="Liu W."/>
            <person name="Santuari L."/>
            <person name="Cao Q."/>
            <person name="Sharma T."/>
            <person name="Shen D."/>
            <person name="Roswanjaya Y."/>
            <person name="Wardhani T."/>
            <person name="Kalhor M.S."/>
            <person name="Jansen J."/>
            <person name="Van den Hoogen J."/>
            <person name="Gungor B."/>
            <person name="Hartog M."/>
            <person name="Hontelez J."/>
            <person name="Verver J."/>
            <person name="Yang W.-C."/>
            <person name="Schijlen E."/>
            <person name="Repin R."/>
            <person name="Schilthuizen M."/>
            <person name="Schranz E."/>
            <person name="Heidstra R."/>
            <person name="Miyata K."/>
            <person name="Fedorova E."/>
            <person name="Kohlen W."/>
            <person name="Bisseling T."/>
            <person name="Smit S."/>
            <person name="Geurts R."/>
        </authorList>
    </citation>
    <scope>NUCLEOTIDE SEQUENCE [LARGE SCALE GENOMIC DNA]</scope>
    <source>
        <strain evidence="2">cv. RG33-2</strain>
    </source>
</reference>
<dbReference type="Proteomes" id="UP000237000">
    <property type="component" value="Unassembled WGS sequence"/>
</dbReference>
<organism evidence="1 2">
    <name type="scientific">Trema orientale</name>
    <name type="common">Charcoal tree</name>
    <name type="synonym">Celtis orientalis</name>
    <dbReference type="NCBI Taxonomy" id="63057"/>
    <lineage>
        <taxon>Eukaryota</taxon>
        <taxon>Viridiplantae</taxon>
        <taxon>Streptophyta</taxon>
        <taxon>Embryophyta</taxon>
        <taxon>Tracheophyta</taxon>
        <taxon>Spermatophyta</taxon>
        <taxon>Magnoliopsida</taxon>
        <taxon>eudicotyledons</taxon>
        <taxon>Gunneridae</taxon>
        <taxon>Pentapetalae</taxon>
        <taxon>rosids</taxon>
        <taxon>fabids</taxon>
        <taxon>Rosales</taxon>
        <taxon>Cannabaceae</taxon>
        <taxon>Trema</taxon>
    </lineage>
</organism>
<evidence type="ECO:0000313" key="1">
    <source>
        <dbReference type="EMBL" id="PON56307.1"/>
    </source>
</evidence>
<protein>
    <submittedName>
        <fullName evidence="1">Uncharacterized protein</fullName>
    </submittedName>
</protein>
<dbReference type="InParanoid" id="A0A2P5C5K6"/>
<comment type="caution">
    <text evidence="1">The sequence shown here is derived from an EMBL/GenBank/DDBJ whole genome shotgun (WGS) entry which is preliminary data.</text>
</comment>
<dbReference type="EMBL" id="JXTC01000410">
    <property type="protein sequence ID" value="PON56307.1"/>
    <property type="molecule type" value="Genomic_DNA"/>
</dbReference>
<name>A0A2P5C5K6_TREOI</name>
<gene>
    <name evidence="1" type="ORF">TorRG33x02_296720</name>
</gene>